<evidence type="ECO:0000256" key="3">
    <source>
        <dbReference type="ARBA" id="ARBA00022944"/>
    </source>
</evidence>
<dbReference type="InterPro" id="IPR034714">
    <property type="entry name" value="TagA_TarA"/>
</dbReference>
<dbReference type="InterPro" id="IPR004629">
    <property type="entry name" value="WecG_TagA_CpsF"/>
</dbReference>
<evidence type="ECO:0000313" key="7">
    <source>
        <dbReference type="Proteomes" id="UP001597109"/>
    </source>
</evidence>
<reference evidence="7" key="1">
    <citation type="journal article" date="2019" name="Int. J. Syst. Evol. Microbiol.">
        <title>The Global Catalogue of Microorganisms (GCM) 10K type strain sequencing project: providing services to taxonomists for standard genome sequencing and annotation.</title>
        <authorList>
            <consortium name="The Broad Institute Genomics Platform"/>
            <consortium name="The Broad Institute Genome Sequencing Center for Infectious Disease"/>
            <person name="Wu L."/>
            <person name="Ma J."/>
        </authorList>
    </citation>
    <scope>NUCLEOTIDE SEQUENCE [LARGE SCALE GENOMIC DNA]</scope>
    <source>
        <strain evidence="7">CCUG 56756</strain>
    </source>
</reference>
<dbReference type="EMBL" id="JBHTKI010000008">
    <property type="protein sequence ID" value="MFD1031339.1"/>
    <property type="molecule type" value="Genomic_DNA"/>
</dbReference>
<dbReference type="NCBIfam" id="TIGR00696">
    <property type="entry name" value="wecG_tagA_cpsF"/>
    <property type="match status" value="1"/>
</dbReference>
<keyword evidence="1 5" id="KW-0328">Glycosyltransferase</keyword>
<dbReference type="PANTHER" id="PTHR34136">
    <property type="match status" value="1"/>
</dbReference>
<keyword evidence="7" id="KW-1185">Reference proteome</keyword>
<dbReference type="HAMAP" id="MF_02070">
    <property type="entry name" value="TagA_TarA"/>
    <property type="match status" value="1"/>
</dbReference>
<comment type="caution">
    <text evidence="6">The sequence shown here is derived from an EMBL/GenBank/DDBJ whole genome shotgun (WGS) entry which is preliminary data.</text>
</comment>
<organism evidence="6 7">
    <name type="scientific">Metaplanococcus flavidus</name>
    <dbReference type="NCBI Taxonomy" id="569883"/>
    <lineage>
        <taxon>Bacteria</taxon>
        <taxon>Bacillati</taxon>
        <taxon>Bacillota</taxon>
        <taxon>Bacilli</taxon>
        <taxon>Bacillales</taxon>
        <taxon>Caryophanaceae</taxon>
        <taxon>Metaplanococcus</taxon>
    </lineage>
</organism>
<dbReference type="RefSeq" id="WP_379081998.1">
    <property type="nucleotide sequence ID" value="NZ_JBHTKI010000008.1"/>
</dbReference>
<evidence type="ECO:0000256" key="4">
    <source>
        <dbReference type="ARBA" id="ARBA00023316"/>
    </source>
</evidence>
<comment type="catalytic activity">
    <reaction evidence="5">
        <text>UDP-N-acetyl-alpha-D-mannosamine + N-acetyl-alpha-D-glucosaminyl-di-trans,octa-cis-undecaprenyl diphosphate = N-acetyl-beta-D-mannosaminyl-(1-&gt;4)-N-acetyl-alpha-D-glucosaminyl di-trans,octa-cis-undecaprenyl diphosphate + UDP + H(+)</text>
        <dbReference type="Rhea" id="RHEA:16053"/>
        <dbReference type="ChEBI" id="CHEBI:15378"/>
        <dbReference type="ChEBI" id="CHEBI:58223"/>
        <dbReference type="ChEBI" id="CHEBI:62959"/>
        <dbReference type="ChEBI" id="CHEBI:68623"/>
        <dbReference type="ChEBI" id="CHEBI:132210"/>
        <dbReference type="EC" id="2.4.1.187"/>
    </reaction>
</comment>
<evidence type="ECO:0000256" key="5">
    <source>
        <dbReference type="HAMAP-Rule" id="MF_02070"/>
    </source>
</evidence>
<dbReference type="Proteomes" id="UP001597109">
    <property type="component" value="Unassembled WGS sequence"/>
</dbReference>
<comment type="function">
    <text evidence="5">Catalyzes the conversion of GlcNAc-PP-undecaprenol into ManNAc-GlcNAc-PP-undecaprenol, the first committed lipid intermediate in the de novo synthesis of teichoic acid.</text>
</comment>
<sequence>MPYNKVMILDIPISNLSLEDFLERIYGELSSKTKNIFIVTANPEIIMTAKHSPSYRKSVLQANYIVPDGSGIMLASKILDQPLAEKITGYDLFHIFLAHASEHKKTIYFFGSKEGVASKAALNALELYNDFKIAGTKNGYSGLGEDIALEIAETKPDFVFVGLGAPLQEQWIADYKYLFPHAVLMGVGGSFDVLSGNSKRAPQFWIKHNLEWLYRLLTQPIRGKRMMQLPLYLMLVFKQKWKRSRILKKENGKIL</sequence>
<comment type="similarity">
    <text evidence="5">Belongs to the glycosyltransferase 26 family. TagA/TarA subfamily.</text>
</comment>
<dbReference type="Pfam" id="PF03808">
    <property type="entry name" value="Glyco_tran_WecG"/>
    <property type="match status" value="1"/>
</dbReference>
<proteinExistence type="inferred from homology"/>
<dbReference type="PANTHER" id="PTHR34136:SF1">
    <property type="entry name" value="UDP-N-ACETYL-D-MANNOSAMINURONIC ACID TRANSFERASE"/>
    <property type="match status" value="1"/>
</dbReference>
<evidence type="ECO:0000313" key="6">
    <source>
        <dbReference type="EMBL" id="MFD1031339.1"/>
    </source>
</evidence>
<keyword evidence="4 5" id="KW-0961">Cell wall biogenesis/degradation</keyword>
<gene>
    <name evidence="6" type="ORF">ACFQ1X_07805</name>
</gene>
<evidence type="ECO:0000256" key="2">
    <source>
        <dbReference type="ARBA" id="ARBA00022679"/>
    </source>
</evidence>
<dbReference type="CDD" id="cd06533">
    <property type="entry name" value="Glyco_transf_WecG_TagA"/>
    <property type="match status" value="1"/>
</dbReference>
<keyword evidence="2 5" id="KW-0808">Transferase</keyword>
<dbReference type="EC" id="2.4.1.187" evidence="5"/>
<comment type="pathway">
    <text evidence="5">Cell wall biogenesis; teichoic acid biosynthesis.</text>
</comment>
<evidence type="ECO:0000256" key="1">
    <source>
        <dbReference type="ARBA" id="ARBA00022676"/>
    </source>
</evidence>
<accession>A0ABW3LAI8</accession>
<protein>
    <recommendedName>
        <fullName evidence="5">N-acetylglucosaminyldiphosphoundecaprenol N-acetyl-beta-D-mannosaminyltransferase</fullName>
        <ecNumber evidence="5">2.4.1.187</ecNumber>
    </recommendedName>
    <alternativeName>
        <fullName evidence="5">N-acetylmannosaminyltransferase</fullName>
    </alternativeName>
    <alternativeName>
        <fullName evidence="5">UDP-N-acetylmannosamine transferase</fullName>
    </alternativeName>
    <alternativeName>
        <fullName evidence="5">UDP-N-acetylmannosamine:N-acetylglucosaminyl pyrophosphorylundecaprenol N-acetylmannosaminyltransferase</fullName>
    </alternativeName>
</protein>
<name>A0ABW3LAI8_9BACL</name>
<keyword evidence="3 5" id="KW-0777">Teichoic acid biosynthesis</keyword>